<accession>A0A8J3QZ24</accession>
<keyword evidence="1" id="KW-1133">Transmembrane helix</keyword>
<dbReference type="Pfam" id="PF19545">
    <property type="entry name" value="DUF6069"/>
    <property type="match status" value="1"/>
</dbReference>
<keyword evidence="1" id="KW-0472">Membrane</keyword>
<keyword evidence="1" id="KW-0812">Transmembrane</keyword>
<dbReference type="InterPro" id="IPR045713">
    <property type="entry name" value="DUF6069"/>
</dbReference>
<dbReference type="EMBL" id="BONZ01000077">
    <property type="protein sequence ID" value="GIH19186.1"/>
    <property type="molecule type" value="Genomic_DNA"/>
</dbReference>
<gene>
    <name evidence="2" type="ORF">Raf01_73580</name>
</gene>
<dbReference type="Proteomes" id="UP000642748">
    <property type="component" value="Unassembled WGS sequence"/>
</dbReference>
<keyword evidence="3" id="KW-1185">Reference proteome</keyword>
<comment type="caution">
    <text evidence="2">The sequence shown here is derived from an EMBL/GenBank/DDBJ whole genome shotgun (WGS) entry which is preliminary data.</text>
</comment>
<feature type="transmembrane region" description="Helical" evidence="1">
    <location>
        <begin position="7"/>
        <end position="33"/>
    </location>
</feature>
<sequence length="50" mass="5109">MARRSAAAGFVGFDATTAITLILIHLLAAAIVIPTLANRLAAVGQPKQGH</sequence>
<name>A0A8J3QZ24_9ACTN</name>
<evidence type="ECO:0000256" key="1">
    <source>
        <dbReference type="SAM" id="Phobius"/>
    </source>
</evidence>
<dbReference type="AlphaFoldDB" id="A0A8J3QZ24"/>
<reference evidence="2" key="1">
    <citation type="submission" date="2021-01" db="EMBL/GenBank/DDBJ databases">
        <title>Whole genome shotgun sequence of Rugosimonospora africana NBRC 104875.</title>
        <authorList>
            <person name="Komaki H."/>
            <person name="Tamura T."/>
        </authorList>
    </citation>
    <scope>NUCLEOTIDE SEQUENCE</scope>
    <source>
        <strain evidence="2">NBRC 104875</strain>
    </source>
</reference>
<protein>
    <submittedName>
        <fullName evidence="2">Uncharacterized protein</fullName>
    </submittedName>
</protein>
<proteinExistence type="predicted"/>
<evidence type="ECO:0000313" key="2">
    <source>
        <dbReference type="EMBL" id="GIH19186.1"/>
    </source>
</evidence>
<dbReference type="RefSeq" id="WP_203922655.1">
    <property type="nucleotide sequence ID" value="NZ_BONZ01000077.1"/>
</dbReference>
<organism evidence="2 3">
    <name type="scientific">Rugosimonospora africana</name>
    <dbReference type="NCBI Taxonomy" id="556532"/>
    <lineage>
        <taxon>Bacteria</taxon>
        <taxon>Bacillati</taxon>
        <taxon>Actinomycetota</taxon>
        <taxon>Actinomycetes</taxon>
        <taxon>Micromonosporales</taxon>
        <taxon>Micromonosporaceae</taxon>
        <taxon>Rugosimonospora</taxon>
    </lineage>
</organism>
<evidence type="ECO:0000313" key="3">
    <source>
        <dbReference type="Proteomes" id="UP000642748"/>
    </source>
</evidence>